<evidence type="ECO:0000256" key="1">
    <source>
        <dbReference type="SAM" id="MobiDB-lite"/>
    </source>
</evidence>
<protein>
    <submittedName>
        <fullName evidence="2">Uncharacterized protein</fullName>
    </submittedName>
</protein>
<reference evidence="2 3" key="1">
    <citation type="journal article" date="2018" name="BMC Genomics">
        <title>The genome of Naegleria lovaniensis, the basis for a comparative approach to unravel pathogenicity factors of the human pathogenic amoeba N. fowleri.</title>
        <authorList>
            <person name="Liechti N."/>
            <person name="Schurch N."/>
            <person name="Bruggmann R."/>
            <person name="Wittwer M."/>
        </authorList>
    </citation>
    <scope>NUCLEOTIDE SEQUENCE [LARGE SCALE GENOMIC DNA]</scope>
    <source>
        <strain evidence="2 3">ATCC 30569</strain>
    </source>
</reference>
<dbReference type="AlphaFoldDB" id="A0AA88GMQ5"/>
<gene>
    <name evidence="2" type="ORF">C9374_006772</name>
</gene>
<name>A0AA88GMQ5_NAELO</name>
<evidence type="ECO:0000313" key="2">
    <source>
        <dbReference type="EMBL" id="KAG2379655.1"/>
    </source>
</evidence>
<dbReference type="GeneID" id="68099226"/>
<keyword evidence="3" id="KW-1185">Reference proteome</keyword>
<proteinExistence type="predicted"/>
<feature type="compositionally biased region" description="Polar residues" evidence="1">
    <location>
        <begin position="333"/>
        <end position="346"/>
    </location>
</feature>
<sequence length="355" mass="40734">MALLNSTCTTHLLDLDFNVLLYEVVVAHLDDASWISFGSSCKLLYNKLVNNPNIWEEKLKFLDQQFDKTLKEEEYLDHFKGQEQRIADNFLHGYYQFRHNMFTRLDSNNCLNDGGNDLEPLMRAWKKTMTSEGQQKEDTRASTMKIQYLLFKKYMFCNIVSNGGSDNAPNVCRHLNHSVMATYNGFWRSYFVNNQLKPQQTYCWSILLTQFDRSSSNSWTILVGVNFNDIQGIPEPLTTWLSFGYCVKSNAIVKQSYTSYDLSNVNQEGHLIGIKCNYRRGHVDFHVYLANGTIHRFESNESTKGICRPIVSLVNGKHMVTVLPWDGNVSSLQLSSSDTDPPSGVSSEEKKCLNM</sequence>
<dbReference type="RefSeq" id="XP_044546917.1">
    <property type="nucleotide sequence ID" value="XM_044696669.1"/>
</dbReference>
<dbReference type="Proteomes" id="UP000816034">
    <property type="component" value="Unassembled WGS sequence"/>
</dbReference>
<comment type="caution">
    <text evidence="2">The sequence shown here is derived from an EMBL/GenBank/DDBJ whole genome shotgun (WGS) entry which is preliminary data.</text>
</comment>
<accession>A0AA88GMQ5</accession>
<feature type="region of interest" description="Disordered" evidence="1">
    <location>
        <begin position="333"/>
        <end position="355"/>
    </location>
</feature>
<dbReference type="EMBL" id="PYSW02000028">
    <property type="protein sequence ID" value="KAG2379655.1"/>
    <property type="molecule type" value="Genomic_DNA"/>
</dbReference>
<organism evidence="2 3">
    <name type="scientific">Naegleria lovaniensis</name>
    <name type="common">Amoeba</name>
    <dbReference type="NCBI Taxonomy" id="51637"/>
    <lineage>
        <taxon>Eukaryota</taxon>
        <taxon>Discoba</taxon>
        <taxon>Heterolobosea</taxon>
        <taxon>Tetramitia</taxon>
        <taxon>Eutetramitia</taxon>
        <taxon>Vahlkampfiidae</taxon>
        <taxon>Naegleria</taxon>
    </lineage>
</organism>
<evidence type="ECO:0000313" key="3">
    <source>
        <dbReference type="Proteomes" id="UP000816034"/>
    </source>
</evidence>